<dbReference type="GO" id="GO:0006952">
    <property type="term" value="P:defense response"/>
    <property type="evidence" value="ECO:0007669"/>
    <property type="project" value="UniProtKB-KW"/>
</dbReference>
<gene>
    <name evidence="5" type="ORF">ACJRO7_010357</name>
</gene>
<evidence type="ECO:0000259" key="4">
    <source>
        <dbReference type="Pfam" id="PF18052"/>
    </source>
</evidence>
<dbReference type="EMBL" id="JBJKBG010000002">
    <property type="protein sequence ID" value="KAL3749244.1"/>
    <property type="molecule type" value="Genomic_DNA"/>
</dbReference>
<dbReference type="Pfam" id="PF18052">
    <property type="entry name" value="Rx_N"/>
    <property type="match status" value="1"/>
</dbReference>
<dbReference type="AlphaFoldDB" id="A0ABD3LBX7"/>
<keyword evidence="6" id="KW-1185">Reference proteome</keyword>
<keyword evidence="3" id="KW-0611">Plant defense</keyword>
<evidence type="ECO:0000256" key="1">
    <source>
        <dbReference type="ARBA" id="ARBA00022737"/>
    </source>
</evidence>
<protein>
    <recommendedName>
        <fullName evidence="4">Disease resistance N-terminal domain-containing protein</fullName>
    </recommendedName>
</protein>
<feature type="domain" description="Disease resistance N-terminal" evidence="4">
    <location>
        <begin position="12"/>
        <end position="95"/>
    </location>
</feature>
<organism evidence="5 6">
    <name type="scientific">Eucalyptus globulus</name>
    <name type="common">Tasmanian blue gum</name>
    <dbReference type="NCBI Taxonomy" id="34317"/>
    <lineage>
        <taxon>Eukaryota</taxon>
        <taxon>Viridiplantae</taxon>
        <taxon>Streptophyta</taxon>
        <taxon>Embryophyta</taxon>
        <taxon>Tracheophyta</taxon>
        <taxon>Spermatophyta</taxon>
        <taxon>Magnoliopsida</taxon>
        <taxon>eudicotyledons</taxon>
        <taxon>Gunneridae</taxon>
        <taxon>Pentapetalae</taxon>
        <taxon>rosids</taxon>
        <taxon>malvids</taxon>
        <taxon>Myrtales</taxon>
        <taxon>Myrtaceae</taxon>
        <taxon>Myrtoideae</taxon>
        <taxon>Eucalypteae</taxon>
        <taxon>Eucalyptus</taxon>
    </lineage>
</organism>
<dbReference type="Proteomes" id="UP001634007">
    <property type="component" value="Unassembled WGS sequence"/>
</dbReference>
<dbReference type="GO" id="GO:0000166">
    <property type="term" value="F:nucleotide binding"/>
    <property type="evidence" value="ECO:0007669"/>
    <property type="project" value="UniProtKB-KW"/>
</dbReference>
<sequence>MAEAVISIAGRILANLITQALQKAGKLGGVKDQLVLLECNVSMLRVELDHAEEQYYQSPQIKDWVEKLKDAFYDAQDVLEEFNMEATRREQRGDNEIIKKVRKVVSSSNQLAFELKMSRKVRIVRERIEVLGNKKDCYLNKQSMDSQVERERRKGEEMDSFILKKDIIGRDYDEKKVKKFLLDLMWKRTFPFFQ</sequence>
<proteinExistence type="predicted"/>
<evidence type="ECO:0000313" key="5">
    <source>
        <dbReference type="EMBL" id="KAL3749244.1"/>
    </source>
</evidence>
<keyword evidence="1" id="KW-0677">Repeat</keyword>
<evidence type="ECO:0000256" key="2">
    <source>
        <dbReference type="ARBA" id="ARBA00022741"/>
    </source>
</evidence>
<evidence type="ECO:0000256" key="3">
    <source>
        <dbReference type="ARBA" id="ARBA00022821"/>
    </source>
</evidence>
<reference evidence="5 6" key="1">
    <citation type="submission" date="2024-11" db="EMBL/GenBank/DDBJ databases">
        <title>Chromosome-level genome assembly of Eucalyptus globulus Labill. provides insights into its genome evolution.</title>
        <authorList>
            <person name="Li X."/>
        </authorList>
    </citation>
    <scope>NUCLEOTIDE SEQUENCE [LARGE SCALE GENOMIC DNA]</scope>
    <source>
        <strain evidence="5">CL2024</strain>
        <tissue evidence="5">Fresh tender leaves</tissue>
    </source>
</reference>
<dbReference type="Gene3D" id="1.20.5.4130">
    <property type="match status" value="1"/>
</dbReference>
<dbReference type="InterPro" id="IPR041118">
    <property type="entry name" value="Rx_N"/>
</dbReference>
<accession>A0ABD3LBX7</accession>
<name>A0ABD3LBX7_EUCGL</name>
<evidence type="ECO:0000313" key="6">
    <source>
        <dbReference type="Proteomes" id="UP001634007"/>
    </source>
</evidence>
<comment type="caution">
    <text evidence="5">The sequence shown here is derived from an EMBL/GenBank/DDBJ whole genome shotgun (WGS) entry which is preliminary data.</text>
</comment>
<keyword evidence="2" id="KW-0547">Nucleotide-binding</keyword>